<dbReference type="EMBL" id="JAENRR010000035">
    <property type="protein sequence ID" value="MBK3518504.1"/>
    <property type="molecule type" value="Genomic_DNA"/>
</dbReference>
<evidence type="ECO:0000259" key="2">
    <source>
        <dbReference type="Pfam" id="PF22680"/>
    </source>
</evidence>
<name>A0ABS1HLE8_9BACT</name>
<protein>
    <submittedName>
        <fullName evidence="3">DUF4091 domain-containing protein</fullName>
    </submittedName>
</protein>
<dbReference type="InterPro" id="IPR053850">
    <property type="entry name" value="Glyco_hydro_123_N_2"/>
</dbReference>
<feature type="domain" description="Glycoside hydrolase 123 catalytic" evidence="1">
    <location>
        <begin position="229"/>
        <end position="531"/>
    </location>
</feature>
<evidence type="ECO:0000259" key="1">
    <source>
        <dbReference type="Pfam" id="PF13320"/>
    </source>
</evidence>
<feature type="domain" description="Glycoside hydrolase 123 N-terminal" evidence="2">
    <location>
        <begin position="56"/>
        <end position="193"/>
    </location>
</feature>
<reference evidence="3 4" key="1">
    <citation type="submission" date="2021-01" db="EMBL/GenBank/DDBJ databases">
        <title>Carboxyliciviraga sp.nov., isolated from coastal sediments.</title>
        <authorList>
            <person name="Lu D."/>
            <person name="Zhang T."/>
        </authorList>
    </citation>
    <scope>NUCLEOTIDE SEQUENCE [LARGE SCALE GENOMIC DNA]</scope>
    <source>
        <strain evidence="3 4">N1Y132</strain>
    </source>
</reference>
<keyword evidence="4" id="KW-1185">Reference proteome</keyword>
<dbReference type="Pfam" id="PF13320">
    <property type="entry name" value="GH123_cat"/>
    <property type="match status" value="1"/>
</dbReference>
<comment type="caution">
    <text evidence="3">The sequence shown here is derived from an EMBL/GenBank/DDBJ whole genome shotgun (WGS) entry which is preliminary data.</text>
</comment>
<dbReference type="InterPro" id="IPR025150">
    <property type="entry name" value="GH123_cat"/>
</dbReference>
<dbReference type="PROSITE" id="PS51257">
    <property type="entry name" value="PROKAR_LIPOPROTEIN"/>
    <property type="match status" value="1"/>
</dbReference>
<dbReference type="Proteomes" id="UP000605676">
    <property type="component" value="Unassembled WGS sequence"/>
</dbReference>
<evidence type="ECO:0000313" key="3">
    <source>
        <dbReference type="EMBL" id="MBK3518504.1"/>
    </source>
</evidence>
<proteinExistence type="predicted"/>
<evidence type="ECO:0000313" key="4">
    <source>
        <dbReference type="Proteomes" id="UP000605676"/>
    </source>
</evidence>
<organism evidence="3 4">
    <name type="scientific">Carboxylicivirga marina</name>
    <dbReference type="NCBI Taxonomy" id="2800988"/>
    <lineage>
        <taxon>Bacteria</taxon>
        <taxon>Pseudomonadati</taxon>
        <taxon>Bacteroidota</taxon>
        <taxon>Bacteroidia</taxon>
        <taxon>Marinilabiliales</taxon>
        <taxon>Marinilabiliaceae</taxon>
        <taxon>Carboxylicivirga</taxon>
    </lineage>
</organism>
<dbReference type="Pfam" id="PF22680">
    <property type="entry name" value="Glyco_hydro_123_N_2"/>
    <property type="match status" value="1"/>
</dbReference>
<gene>
    <name evidence="3" type="ORF">JIV24_14260</name>
</gene>
<accession>A0ABS1HLE8</accession>
<sequence>MKFYSIAYLMLVIVILTSCYNQRENINYTTFSEPQNPEQANSGAWEATGRGLHLSFGSKDVKYRKAEVPMVSVNKDQEFIAWKGERLSFQAVLWSSFDVKQVECEWSHLVSQNGDTIKKHLIETNFVRYIMSDDGYVNDESDNMAWRDSCLMPDMLDNLPCIDMEAQTVRPLWVTVLVPEDAKEGTYRASLKVFSKDNPPQELRVRLKVVDRTLPRPEYWRFQTNMSINPVSIAMWHNVPLWSEKHHEIARHYIELMKLSGQTVVNVSIFNQYNNSNQDAMIRWTKTKNGQMKADFSRFDEWIKAFDDEGINGQIDCFAFDPQGKNELSYYDEKSRELQVKLLNAYDDKELLIRCYTQVVQHLRSAELFEKSVFVIGGGESEVVKHLKQVIYQVDAEQKLELLAQEWSSGLMENVFAANVPSQFSNLKEWFKMRHQQGLETSFQVEAKDLYPNLCLSSPSAEASWLGWYALSQGIDGIHIENYNNWGDKPLTEARLKNKSSGSNFLIYPQARSSIRYERLIEGIQDFEKLLVLKESLQTKGDELSRMDIALIDEVLSDFVIDRIPRESAAQMVNNGQKLINEIVLK</sequence>
<dbReference type="RefSeq" id="WP_200465731.1">
    <property type="nucleotide sequence ID" value="NZ_JAENRR010000035.1"/>
</dbReference>